<reference evidence="2" key="1">
    <citation type="submission" date="2017-04" db="EMBL/GenBank/DDBJ databases">
        <authorList>
            <person name="Varghese N."/>
            <person name="Submissions S."/>
        </authorList>
    </citation>
    <scope>NUCLEOTIDE SEQUENCE [LARGE SCALE GENOMIC DNA]</scope>
    <source>
        <strain evidence="2">NIO-1021</strain>
    </source>
</reference>
<organism evidence="1 2">
    <name type="scientific">Kocuria marina subsp. indica</name>
    <dbReference type="NCBI Taxonomy" id="1049583"/>
    <lineage>
        <taxon>Bacteria</taxon>
        <taxon>Bacillati</taxon>
        <taxon>Actinomycetota</taxon>
        <taxon>Actinomycetes</taxon>
        <taxon>Micrococcales</taxon>
        <taxon>Micrococcaceae</taxon>
        <taxon>Kocuria</taxon>
    </lineage>
</organism>
<keyword evidence="2" id="KW-1185">Reference proteome</keyword>
<evidence type="ECO:0000313" key="1">
    <source>
        <dbReference type="EMBL" id="SMF13937.1"/>
    </source>
</evidence>
<proteinExistence type="predicted"/>
<sequence length="254" mass="28343">MASSPPPGLHPALSTHQGFALLEEAGAVRNLLRDSVEAIRTLRFVSLHGDGVFVLGSIGVEKAMKVMLGCNEIEASGSWPSKATLRYDWGHDIQKMSQLLNTAIELLNTAIERGQTRSTHTGYAETLADRISGSTTLPLLFATFARYGKSGRFHHLGILATNEPGSDESPSEYWERVEFHVRSTEPELAEVPYGDNQALDEYEVRLRDRIADELEAWWYCVHRLGVQGCFSDLGRKIGWEIWEPGRPEPPIVRN</sequence>
<dbReference type="AlphaFoldDB" id="A0A1X7DEA8"/>
<accession>A0A1X7DEA8</accession>
<gene>
    <name evidence="1" type="ORF">SAMN06296028_11115</name>
</gene>
<evidence type="ECO:0000313" key="2">
    <source>
        <dbReference type="Proteomes" id="UP000192929"/>
    </source>
</evidence>
<dbReference type="EMBL" id="FXAC01000011">
    <property type="protein sequence ID" value="SMF13937.1"/>
    <property type="molecule type" value="Genomic_DNA"/>
</dbReference>
<dbReference type="Proteomes" id="UP000192929">
    <property type="component" value="Unassembled WGS sequence"/>
</dbReference>
<name>A0A1X7DEA8_9MICC</name>
<protein>
    <submittedName>
        <fullName evidence="1">Uncharacterized protein</fullName>
    </submittedName>
</protein>
<dbReference type="RefSeq" id="WP_085107087.1">
    <property type="nucleotide sequence ID" value="NZ_FXAC01000011.1"/>
</dbReference>